<keyword evidence="3" id="KW-0520">NAD</keyword>
<dbReference type="GO" id="GO:0070403">
    <property type="term" value="F:NAD+ binding"/>
    <property type="evidence" value="ECO:0007669"/>
    <property type="project" value="InterPro"/>
</dbReference>
<gene>
    <name evidence="6" type="ORF">AEAE_1158</name>
</gene>
<keyword evidence="4" id="KW-0456">Lyase</keyword>
<dbReference type="PANTHER" id="PTHR43078:SF6">
    <property type="entry name" value="UDP-GLUCURONIC ACID DECARBOXYLASE 1"/>
    <property type="match status" value="1"/>
</dbReference>
<dbReference type="RefSeq" id="WP_094690243.1">
    <property type="nucleotide sequence ID" value="NZ_JACBYZ010000001.1"/>
</dbReference>
<dbReference type="EMBL" id="MWWU01000004">
    <property type="protein sequence ID" value="OZG55180.1"/>
    <property type="molecule type" value="Genomic_DNA"/>
</dbReference>
<comment type="cofactor">
    <cofactor evidence="1">
        <name>NAD(+)</name>
        <dbReference type="ChEBI" id="CHEBI:57540"/>
    </cofactor>
</comment>
<evidence type="ECO:0000256" key="2">
    <source>
        <dbReference type="ARBA" id="ARBA00022793"/>
    </source>
</evidence>
<dbReference type="GO" id="GO:0042732">
    <property type="term" value="P:D-xylose metabolic process"/>
    <property type="evidence" value="ECO:0007669"/>
    <property type="project" value="InterPro"/>
</dbReference>
<evidence type="ECO:0000256" key="3">
    <source>
        <dbReference type="ARBA" id="ARBA00023027"/>
    </source>
</evidence>
<evidence type="ECO:0000259" key="5">
    <source>
        <dbReference type="Pfam" id="PF01370"/>
    </source>
</evidence>
<dbReference type="Gene3D" id="3.40.50.720">
    <property type="entry name" value="NAD(P)-binding Rossmann-like Domain"/>
    <property type="match status" value="1"/>
</dbReference>
<dbReference type="OrthoDB" id="9801785at2"/>
<dbReference type="GO" id="GO:0048040">
    <property type="term" value="F:UDP-glucuronate decarboxylase activity"/>
    <property type="evidence" value="ECO:0007669"/>
    <property type="project" value="TreeGrafter"/>
</dbReference>
<feature type="domain" description="NAD-dependent epimerase/dehydratase" evidence="5">
    <location>
        <begin position="24"/>
        <end position="272"/>
    </location>
</feature>
<evidence type="ECO:0000256" key="1">
    <source>
        <dbReference type="ARBA" id="ARBA00001911"/>
    </source>
</evidence>
<sequence>MTISDAALAARATVQPKLLRGAHILVAGASGLIGSLIVSTLHELNQHLHLGVSIVAAARHTEHMRELFADLSDVEIVSLDVSDAVAVSELTASMQQNPLTHVIHAASPANPALFSRSPVETMQSNIQGLINLLTLARRHEVSRFVYISSGEVYGYTHGWHLMKENELGELDVLSPRSCYPQAKRASETLGISAISEYGIPVVIARLSHVFGPGFLASDNRISADFFKRASAGQAIELRSAGLDHRTMIYVSDCVSAILSLLTVGKAGVAYNVTNSNNLTTVAQFSALIARTAAVAFTHGDPTPDWDEQTSLQRATALDDSLLRELGWSPAISVEEGVERTLSSLR</sequence>
<evidence type="ECO:0000313" key="7">
    <source>
        <dbReference type="Proteomes" id="UP000228976"/>
    </source>
</evidence>
<dbReference type="SUPFAM" id="SSF51735">
    <property type="entry name" value="NAD(P)-binding Rossmann-fold domains"/>
    <property type="match status" value="1"/>
</dbReference>
<dbReference type="InterPro" id="IPR036291">
    <property type="entry name" value="NAD(P)-bd_dom_sf"/>
</dbReference>
<dbReference type="AlphaFoldDB" id="A0A261F7Q5"/>
<proteinExistence type="predicted"/>
<dbReference type="InterPro" id="IPR044516">
    <property type="entry name" value="UXS-like"/>
</dbReference>
<dbReference type="InterPro" id="IPR001509">
    <property type="entry name" value="Epimerase_deHydtase"/>
</dbReference>
<organism evidence="6 7">
    <name type="scientific">Aeriscardovia aeriphila</name>
    <dbReference type="NCBI Taxonomy" id="218139"/>
    <lineage>
        <taxon>Bacteria</taxon>
        <taxon>Bacillati</taxon>
        <taxon>Actinomycetota</taxon>
        <taxon>Actinomycetes</taxon>
        <taxon>Bifidobacteriales</taxon>
        <taxon>Bifidobacteriaceae</taxon>
        <taxon>Aeriscardovia</taxon>
    </lineage>
</organism>
<evidence type="ECO:0000256" key="4">
    <source>
        <dbReference type="ARBA" id="ARBA00023239"/>
    </source>
</evidence>
<evidence type="ECO:0000313" key="6">
    <source>
        <dbReference type="EMBL" id="OZG55180.1"/>
    </source>
</evidence>
<protein>
    <submittedName>
        <fullName evidence="6">NAD dependent epimerase/dehydratase family</fullName>
    </submittedName>
</protein>
<reference evidence="6 7" key="1">
    <citation type="journal article" date="2017" name="BMC Genomics">
        <title>Comparative genomic and phylogenomic analyses of the Bifidobacteriaceae family.</title>
        <authorList>
            <person name="Lugli G.A."/>
            <person name="Milani C."/>
            <person name="Turroni F."/>
            <person name="Duranti S."/>
            <person name="Mancabelli L."/>
            <person name="Mangifesta M."/>
            <person name="Ferrario C."/>
            <person name="Modesto M."/>
            <person name="Mattarelli P."/>
            <person name="Jiri K."/>
            <person name="van Sinderen D."/>
            <person name="Ventura M."/>
        </authorList>
    </citation>
    <scope>NUCLEOTIDE SEQUENCE [LARGE SCALE GENOMIC DNA]</scope>
    <source>
        <strain evidence="6 7">LMG 21773</strain>
    </source>
</reference>
<name>A0A261F7Q5_9BIFI</name>
<dbReference type="Pfam" id="PF01370">
    <property type="entry name" value="Epimerase"/>
    <property type="match status" value="1"/>
</dbReference>
<keyword evidence="2" id="KW-0210">Decarboxylase</keyword>
<keyword evidence="7" id="KW-1185">Reference proteome</keyword>
<accession>A0A261F7Q5</accession>
<dbReference type="PANTHER" id="PTHR43078">
    <property type="entry name" value="UDP-GLUCURONIC ACID DECARBOXYLASE-RELATED"/>
    <property type="match status" value="1"/>
</dbReference>
<comment type="caution">
    <text evidence="6">The sequence shown here is derived from an EMBL/GenBank/DDBJ whole genome shotgun (WGS) entry which is preliminary data.</text>
</comment>
<dbReference type="GO" id="GO:0005737">
    <property type="term" value="C:cytoplasm"/>
    <property type="evidence" value="ECO:0007669"/>
    <property type="project" value="TreeGrafter"/>
</dbReference>
<dbReference type="Proteomes" id="UP000228976">
    <property type="component" value="Unassembled WGS sequence"/>
</dbReference>